<sequence>MENKGEKQQKNMSPSAENLRYYGKNAESYCSSTVGADMSFCLEKFLGYLPKQGQVLDAGCGSGRDSLYMQKRGYQVEAFDASRKICAWAEKYTGIPVMQLSFEQLEIQEKYHGIWACASLLHVAEEDMDDVFLRLHHALRRQGILYASFKCGTGRRIKEGRYFTDHTETSLKKLAENTGFSVVECFLTGDVRSEYEGQIWVNLIARKE</sequence>
<accession>A0A9D2LW96</accession>
<dbReference type="SUPFAM" id="SSF53335">
    <property type="entry name" value="S-adenosyl-L-methionine-dependent methyltransferases"/>
    <property type="match status" value="1"/>
</dbReference>
<dbReference type="Proteomes" id="UP000823842">
    <property type="component" value="Unassembled WGS sequence"/>
</dbReference>
<evidence type="ECO:0000313" key="4">
    <source>
        <dbReference type="EMBL" id="HJB30383.1"/>
    </source>
</evidence>
<keyword evidence="1 4" id="KW-0489">Methyltransferase</keyword>
<reference evidence="4" key="2">
    <citation type="submission" date="2021-04" db="EMBL/GenBank/DDBJ databases">
        <authorList>
            <person name="Gilroy R."/>
        </authorList>
    </citation>
    <scope>NUCLEOTIDE SEQUENCE</scope>
    <source>
        <strain evidence="4">ChiSjej1B19-5720</strain>
    </source>
</reference>
<evidence type="ECO:0000259" key="3">
    <source>
        <dbReference type="Pfam" id="PF13649"/>
    </source>
</evidence>
<protein>
    <submittedName>
        <fullName evidence="4">Class I SAM-dependent methyltransferase</fullName>
    </submittedName>
</protein>
<dbReference type="CDD" id="cd02440">
    <property type="entry name" value="AdoMet_MTases"/>
    <property type="match status" value="1"/>
</dbReference>
<evidence type="ECO:0000256" key="1">
    <source>
        <dbReference type="ARBA" id="ARBA00022603"/>
    </source>
</evidence>
<feature type="domain" description="Methyltransferase" evidence="3">
    <location>
        <begin position="55"/>
        <end position="143"/>
    </location>
</feature>
<proteinExistence type="predicted"/>
<dbReference type="InterPro" id="IPR029063">
    <property type="entry name" value="SAM-dependent_MTases_sf"/>
</dbReference>
<reference evidence="4" key="1">
    <citation type="journal article" date="2021" name="PeerJ">
        <title>Extensive microbial diversity within the chicken gut microbiome revealed by metagenomics and culture.</title>
        <authorList>
            <person name="Gilroy R."/>
            <person name="Ravi A."/>
            <person name="Getino M."/>
            <person name="Pursley I."/>
            <person name="Horton D.L."/>
            <person name="Alikhan N.F."/>
            <person name="Baker D."/>
            <person name="Gharbi K."/>
            <person name="Hall N."/>
            <person name="Watson M."/>
            <person name="Adriaenssens E.M."/>
            <person name="Foster-Nyarko E."/>
            <person name="Jarju S."/>
            <person name="Secka A."/>
            <person name="Antonio M."/>
            <person name="Oren A."/>
            <person name="Chaudhuri R.R."/>
            <person name="La Ragione R."/>
            <person name="Hildebrand F."/>
            <person name="Pallen M.J."/>
        </authorList>
    </citation>
    <scope>NUCLEOTIDE SEQUENCE</scope>
    <source>
        <strain evidence="4">ChiSjej1B19-5720</strain>
    </source>
</reference>
<dbReference type="EMBL" id="DWYZ01000317">
    <property type="protein sequence ID" value="HJB30383.1"/>
    <property type="molecule type" value="Genomic_DNA"/>
</dbReference>
<gene>
    <name evidence="4" type="ORF">IAA06_16540</name>
</gene>
<dbReference type="Gene3D" id="3.40.50.150">
    <property type="entry name" value="Vaccinia Virus protein VP39"/>
    <property type="match status" value="1"/>
</dbReference>
<keyword evidence="2" id="KW-0808">Transferase</keyword>
<name>A0A9D2LW96_9FIRM</name>
<dbReference type="PANTHER" id="PTHR43861">
    <property type="entry name" value="TRANS-ACONITATE 2-METHYLTRANSFERASE-RELATED"/>
    <property type="match status" value="1"/>
</dbReference>
<dbReference type="InterPro" id="IPR041698">
    <property type="entry name" value="Methyltransf_25"/>
</dbReference>
<evidence type="ECO:0000256" key="2">
    <source>
        <dbReference type="ARBA" id="ARBA00022679"/>
    </source>
</evidence>
<dbReference type="GO" id="GO:0008168">
    <property type="term" value="F:methyltransferase activity"/>
    <property type="evidence" value="ECO:0007669"/>
    <property type="project" value="UniProtKB-KW"/>
</dbReference>
<dbReference type="GO" id="GO:0032259">
    <property type="term" value="P:methylation"/>
    <property type="evidence" value="ECO:0007669"/>
    <property type="project" value="UniProtKB-KW"/>
</dbReference>
<evidence type="ECO:0000313" key="5">
    <source>
        <dbReference type="Proteomes" id="UP000823842"/>
    </source>
</evidence>
<dbReference type="Pfam" id="PF13649">
    <property type="entry name" value="Methyltransf_25"/>
    <property type="match status" value="1"/>
</dbReference>
<comment type="caution">
    <text evidence="4">The sequence shown here is derived from an EMBL/GenBank/DDBJ whole genome shotgun (WGS) entry which is preliminary data.</text>
</comment>
<organism evidence="4 5">
    <name type="scientific">Candidatus Blautia faecavium</name>
    <dbReference type="NCBI Taxonomy" id="2838487"/>
    <lineage>
        <taxon>Bacteria</taxon>
        <taxon>Bacillati</taxon>
        <taxon>Bacillota</taxon>
        <taxon>Clostridia</taxon>
        <taxon>Lachnospirales</taxon>
        <taxon>Lachnospiraceae</taxon>
        <taxon>Blautia</taxon>
    </lineage>
</organism>
<dbReference type="PANTHER" id="PTHR43861:SF1">
    <property type="entry name" value="TRANS-ACONITATE 2-METHYLTRANSFERASE"/>
    <property type="match status" value="1"/>
</dbReference>
<dbReference type="AlphaFoldDB" id="A0A9D2LW96"/>